<gene>
    <name evidence="1" type="ORF">LEP1GSC187_3485</name>
</gene>
<evidence type="ECO:0000313" key="1">
    <source>
        <dbReference type="EMBL" id="EMO44158.1"/>
    </source>
</evidence>
<organism evidence="1 2">
    <name type="scientific">Leptospira santarosai str. ZUN179</name>
    <dbReference type="NCBI Taxonomy" id="1049985"/>
    <lineage>
        <taxon>Bacteria</taxon>
        <taxon>Pseudomonadati</taxon>
        <taxon>Spirochaetota</taxon>
        <taxon>Spirochaetia</taxon>
        <taxon>Leptospirales</taxon>
        <taxon>Leptospiraceae</taxon>
        <taxon>Leptospira</taxon>
    </lineage>
</organism>
<dbReference type="EMBL" id="AHOQ02000043">
    <property type="protein sequence ID" value="EMO44158.1"/>
    <property type="molecule type" value="Genomic_DNA"/>
</dbReference>
<comment type="caution">
    <text evidence="1">The sequence shown here is derived from an EMBL/GenBank/DDBJ whole genome shotgun (WGS) entry which is preliminary data.</text>
</comment>
<proteinExistence type="predicted"/>
<dbReference type="Proteomes" id="UP000012160">
    <property type="component" value="Unassembled WGS sequence"/>
</dbReference>
<reference evidence="1 2" key="1">
    <citation type="submission" date="2013-01" db="EMBL/GenBank/DDBJ databases">
        <authorList>
            <person name="Harkins D.M."/>
            <person name="Durkin A.S."/>
            <person name="Brinkac L.M."/>
            <person name="Haft D.H."/>
            <person name="Selengut J.D."/>
            <person name="Sanka R."/>
            <person name="DePew J."/>
            <person name="Purushe J."/>
            <person name="Matthias M.A."/>
            <person name="Vinetz J.M."/>
            <person name="Sutton G.G."/>
            <person name="Nierman W.C."/>
            <person name="Fouts D.E."/>
        </authorList>
    </citation>
    <scope>NUCLEOTIDE SEQUENCE [LARGE SCALE GENOMIC DNA]</scope>
    <source>
        <strain evidence="1 2">ZUN179</strain>
    </source>
</reference>
<protein>
    <submittedName>
        <fullName evidence="1">Uncharacterized protein</fullName>
    </submittedName>
</protein>
<sequence>MKEFSYQTKVAIPTNFLKTIFRKNLDTETSTIFFTIVFAAYKQNYKKS</sequence>
<evidence type="ECO:0000313" key="2">
    <source>
        <dbReference type="Proteomes" id="UP000012160"/>
    </source>
</evidence>
<accession>M6V3S3</accession>
<name>M6V3S3_9LEPT</name>
<dbReference type="AlphaFoldDB" id="M6V3S3"/>